<keyword evidence="3" id="KW-0228">DNA excision</keyword>
<evidence type="ECO:0000259" key="6">
    <source>
        <dbReference type="PROSITE" id="PS50151"/>
    </source>
</evidence>
<dbReference type="AlphaFoldDB" id="A0A1F6D141"/>
<evidence type="ECO:0000256" key="5">
    <source>
        <dbReference type="ARBA" id="ARBA00023204"/>
    </source>
</evidence>
<dbReference type="PROSITE" id="PS50165">
    <property type="entry name" value="UVRC"/>
    <property type="match status" value="1"/>
</dbReference>
<dbReference type="InterPro" id="IPR036876">
    <property type="entry name" value="UVR_dom_sf"/>
</dbReference>
<dbReference type="Proteomes" id="UP000177659">
    <property type="component" value="Unassembled WGS sequence"/>
</dbReference>
<dbReference type="GO" id="GO:0009381">
    <property type="term" value="F:excinuclease ABC activity"/>
    <property type="evidence" value="ECO:0007669"/>
    <property type="project" value="InterPro"/>
</dbReference>
<keyword evidence="4" id="KW-0267">Excision nuclease</keyword>
<keyword evidence="5" id="KW-0234">DNA repair</keyword>
<dbReference type="CDD" id="cd10434">
    <property type="entry name" value="GIY-YIG_UvrC_Cho"/>
    <property type="match status" value="1"/>
</dbReference>
<dbReference type="SMART" id="SM00465">
    <property type="entry name" value="GIYc"/>
    <property type="match status" value="1"/>
</dbReference>
<reference evidence="9 10" key="1">
    <citation type="journal article" date="2016" name="Nat. Commun.">
        <title>Thousands of microbial genomes shed light on interconnected biogeochemical processes in an aquifer system.</title>
        <authorList>
            <person name="Anantharaman K."/>
            <person name="Brown C.T."/>
            <person name="Hug L.A."/>
            <person name="Sharon I."/>
            <person name="Castelle C.J."/>
            <person name="Probst A.J."/>
            <person name="Thomas B.C."/>
            <person name="Singh A."/>
            <person name="Wilkins M.J."/>
            <person name="Karaoz U."/>
            <person name="Brodie E.L."/>
            <person name="Williams K.H."/>
            <person name="Hubbard S.S."/>
            <person name="Banfield J.F."/>
        </authorList>
    </citation>
    <scope>NUCLEOTIDE SEQUENCE [LARGE SCALE GENOMIC DNA]</scope>
</reference>
<dbReference type="InterPro" id="IPR038476">
    <property type="entry name" value="UvrC_RNase_H_dom_sf"/>
</dbReference>
<dbReference type="InterPro" id="IPR047296">
    <property type="entry name" value="GIY-YIG_UvrC_Cho"/>
</dbReference>
<dbReference type="Pfam" id="PF01541">
    <property type="entry name" value="GIY-YIG"/>
    <property type="match status" value="1"/>
</dbReference>
<evidence type="ECO:0000259" key="7">
    <source>
        <dbReference type="PROSITE" id="PS50164"/>
    </source>
</evidence>
<evidence type="ECO:0000313" key="9">
    <source>
        <dbReference type="EMBL" id="OGG54762.1"/>
    </source>
</evidence>
<dbReference type="GO" id="GO:0006289">
    <property type="term" value="P:nucleotide-excision repair"/>
    <property type="evidence" value="ECO:0007669"/>
    <property type="project" value="InterPro"/>
</dbReference>
<dbReference type="InterPro" id="IPR050066">
    <property type="entry name" value="UvrABC_protein_C"/>
</dbReference>
<dbReference type="SUPFAM" id="SSF46600">
    <property type="entry name" value="C-terminal UvrC-binding domain of UvrB"/>
    <property type="match status" value="1"/>
</dbReference>
<dbReference type="Gene3D" id="3.40.1440.10">
    <property type="entry name" value="GIY-YIG endonuclease"/>
    <property type="match status" value="1"/>
</dbReference>
<dbReference type="PROSITE" id="PS50164">
    <property type="entry name" value="GIY_YIG"/>
    <property type="match status" value="1"/>
</dbReference>
<dbReference type="Pfam" id="PF08459">
    <property type="entry name" value="UvrC_RNaseH_dom"/>
    <property type="match status" value="1"/>
</dbReference>
<dbReference type="InterPro" id="IPR001162">
    <property type="entry name" value="UvrC_RNase_H_dom"/>
</dbReference>
<evidence type="ECO:0008006" key="11">
    <source>
        <dbReference type="Google" id="ProtNLM"/>
    </source>
</evidence>
<dbReference type="PANTHER" id="PTHR30562">
    <property type="entry name" value="UVRC/OXIDOREDUCTASE"/>
    <property type="match status" value="1"/>
</dbReference>
<keyword evidence="2" id="KW-0227">DNA damage</keyword>
<evidence type="ECO:0000313" key="10">
    <source>
        <dbReference type="Proteomes" id="UP000177659"/>
    </source>
</evidence>
<name>A0A1F6D141_9BACT</name>
<evidence type="ECO:0000256" key="3">
    <source>
        <dbReference type="ARBA" id="ARBA00022769"/>
    </source>
</evidence>
<gene>
    <name evidence="9" type="ORF">A3D62_00370</name>
</gene>
<sequence>MKSLDLKKKKLPDSPGVYLFRGPKRKILYIGKATSLKDRVRSYFVRDIAEIRSPLIEKMIKDSKNIEYIETDSVLEALILEANLIKKHQPLYNTDEKDDKSFHYVVITKEKFPRVLTVRGKDLLSLKTKNLQLKTLHGPFPHGLQFKEAMKIIRKIFPYFDTKHPVEEMLTKGKGKHVRFNQSIGIYPGRQDEPLDEKEYRRTIRHLQLFLEGKKQSILTELKRDMKRHAKAQEFEKAAGLKRNIFALSHIRDVSLIKEEYRAPKATDRTFRIEAYDVAHISGKQTVGVMTVVEDGEVHKNEYRKFKISKDANNDVAALREILLRRLAHSEWPYPRLIVVDGGVAQVNAAKKVLEGLGYEIPVVGVVKDEHHRPRGFAGDKTHIPEREKEIILGNSEAHRFAISYHRARRGKLIDSK</sequence>
<dbReference type="PANTHER" id="PTHR30562:SF1">
    <property type="entry name" value="UVRABC SYSTEM PROTEIN C"/>
    <property type="match status" value="1"/>
</dbReference>
<dbReference type="FunFam" id="3.40.1440.10:FF:000001">
    <property type="entry name" value="UvrABC system protein C"/>
    <property type="match status" value="1"/>
</dbReference>
<evidence type="ECO:0000259" key="8">
    <source>
        <dbReference type="PROSITE" id="PS50165"/>
    </source>
</evidence>
<feature type="domain" description="UVR" evidence="6">
    <location>
        <begin position="216"/>
        <end position="251"/>
    </location>
</feature>
<evidence type="ECO:0000256" key="4">
    <source>
        <dbReference type="ARBA" id="ARBA00022881"/>
    </source>
</evidence>
<dbReference type="EMBL" id="MFLC01000032">
    <property type="protein sequence ID" value="OGG54762.1"/>
    <property type="molecule type" value="Genomic_DNA"/>
</dbReference>
<evidence type="ECO:0000256" key="1">
    <source>
        <dbReference type="ARBA" id="ARBA00022490"/>
    </source>
</evidence>
<protein>
    <recommendedName>
        <fullName evidence="11">Excinuclease ABC subunit C</fullName>
    </recommendedName>
</protein>
<dbReference type="PROSITE" id="PS50151">
    <property type="entry name" value="UVR"/>
    <property type="match status" value="1"/>
</dbReference>
<dbReference type="InterPro" id="IPR001943">
    <property type="entry name" value="UVR_dom"/>
</dbReference>
<keyword evidence="1" id="KW-0963">Cytoplasm</keyword>
<dbReference type="SUPFAM" id="SSF82771">
    <property type="entry name" value="GIY-YIG endonuclease"/>
    <property type="match status" value="1"/>
</dbReference>
<dbReference type="GO" id="GO:0009380">
    <property type="term" value="C:excinuclease repair complex"/>
    <property type="evidence" value="ECO:0007669"/>
    <property type="project" value="TreeGrafter"/>
</dbReference>
<accession>A0A1F6D141</accession>
<dbReference type="InterPro" id="IPR000305">
    <property type="entry name" value="GIY-YIG_endonuc"/>
</dbReference>
<feature type="domain" description="UvrC family homology region profile" evidence="8">
    <location>
        <begin position="205"/>
        <end position="354"/>
    </location>
</feature>
<dbReference type="Pfam" id="PF02151">
    <property type="entry name" value="UVR"/>
    <property type="match status" value="1"/>
</dbReference>
<proteinExistence type="predicted"/>
<comment type="caution">
    <text evidence="9">The sequence shown here is derived from an EMBL/GenBank/DDBJ whole genome shotgun (WGS) entry which is preliminary data.</text>
</comment>
<feature type="domain" description="GIY-YIG" evidence="7">
    <location>
        <begin position="13"/>
        <end position="94"/>
    </location>
</feature>
<organism evidence="9 10">
    <name type="scientific">Candidatus Kaiserbacteria bacterium RIFCSPHIGHO2_02_FULL_49_11</name>
    <dbReference type="NCBI Taxonomy" id="1798489"/>
    <lineage>
        <taxon>Bacteria</taxon>
        <taxon>Candidatus Kaiseribacteriota</taxon>
    </lineage>
</organism>
<dbReference type="Gene3D" id="3.30.420.340">
    <property type="entry name" value="UvrC, RNAse H endonuclease domain"/>
    <property type="match status" value="1"/>
</dbReference>
<dbReference type="InterPro" id="IPR035901">
    <property type="entry name" value="GIY-YIG_endonuc_sf"/>
</dbReference>
<evidence type="ECO:0000256" key="2">
    <source>
        <dbReference type="ARBA" id="ARBA00022763"/>
    </source>
</evidence>